<keyword evidence="3" id="KW-0472">Membrane</keyword>
<evidence type="ECO:0000313" key="8">
    <source>
        <dbReference type="Proteomes" id="UP001204798"/>
    </source>
</evidence>
<dbReference type="Pfam" id="PF00329">
    <property type="entry name" value="Complex1_30kDa"/>
    <property type="match status" value="1"/>
</dbReference>
<dbReference type="RefSeq" id="WP_259094591.1">
    <property type="nucleotide sequence ID" value="NZ_CP130454.1"/>
</dbReference>
<evidence type="ECO:0000256" key="2">
    <source>
        <dbReference type="ARBA" id="ARBA00022448"/>
    </source>
</evidence>
<evidence type="ECO:0000313" key="7">
    <source>
        <dbReference type="EMBL" id="MCS3918617.1"/>
    </source>
</evidence>
<dbReference type="InterPro" id="IPR010218">
    <property type="entry name" value="NADH_DH_suC"/>
</dbReference>
<evidence type="ECO:0000259" key="6">
    <source>
        <dbReference type="Pfam" id="PF00329"/>
    </source>
</evidence>
<gene>
    <name evidence="3" type="primary">nuoC</name>
    <name evidence="7" type="ORF">M2350_001017</name>
</gene>
<keyword evidence="3 5" id="KW-0874">Quinone</keyword>
<name>A0ABT2EL05_9BACT</name>
<comment type="catalytic activity">
    <reaction evidence="3 5">
        <text>a quinone + NADH + 5 H(+)(in) = a quinol + NAD(+) + 4 H(+)(out)</text>
        <dbReference type="Rhea" id="RHEA:57888"/>
        <dbReference type="ChEBI" id="CHEBI:15378"/>
        <dbReference type="ChEBI" id="CHEBI:24646"/>
        <dbReference type="ChEBI" id="CHEBI:57540"/>
        <dbReference type="ChEBI" id="CHEBI:57945"/>
        <dbReference type="ChEBI" id="CHEBI:132124"/>
    </reaction>
</comment>
<evidence type="ECO:0000256" key="4">
    <source>
        <dbReference type="RuleBase" id="RU003456"/>
    </source>
</evidence>
<evidence type="ECO:0000256" key="5">
    <source>
        <dbReference type="RuleBase" id="RU003582"/>
    </source>
</evidence>
<dbReference type="InterPro" id="IPR001268">
    <property type="entry name" value="NADH_UbQ_OxRdtase_30kDa_su"/>
</dbReference>
<dbReference type="InterPro" id="IPR020396">
    <property type="entry name" value="NADH_UbQ_OxRdtase_CS"/>
</dbReference>
<dbReference type="InterPro" id="IPR037232">
    <property type="entry name" value="NADH_quin_OxRdtase_su_C/D-like"/>
</dbReference>
<comment type="subcellular location">
    <subcellularLocation>
        <location evidence="3">Cell membrane</location>
        <topology evidence="3">Peripheral membrane protein</topology>
        <orientation evidence="3">Cytoplasmic side</orientation>
    </subcellularLocation>
</comment>
<sequence>MTPEQMEQKLRERFGDAILATRIGLNGLEVRVNPQKLVDICRFLRDEPEMDFNFLRCISAVDWLNEGEFEVVYHLFSFRYRHELVIKVRVPRSNPHVPSVTSVWRTANWHEREAYDLMGIIFDGHPDLRRILLPEGWVGHPLRKDYVHDIERFDDEYAEKILRGEIR</sequence>
<comment type="function">
    <text evidence="3">NDH-1 shuttles electrons from NADH, via FMN and iron-sulfur (Fe-S) centers, to quinones in the respiratory chain. The immediate electron acceptor for the enzyme in this species is believed to be ubiquinone. Couples the redox reaction to proton translocation (for every two electrons transferred, four hydrogen ions are translocated across the cytoplasmic membrane), and thus conserves the redox energy in a proton gradient.</text>
</comment>
<dbReference type="NCBIfam" id="TIGR01961">
    <property type="entry name" value="NuoC_fam"/>
    <property type="match status" value="1"/>
</dbReference>
<evidence type="ECO:0000256" key="3">
    <source>
        <dbReference type="HAMAP-Rule" id="MF_01357"/>
    </source>
</evidence>
<dbReference type="PROSITE" id="PS00542">
    <property type="entry name" value="COMPLEX1_30K"/>
    <property type="match status" value="1"/>
</dbReference>
<comment type="caution">
    <text evidence="7">The sequence shown here is derived from an EMBL/GenBank/DDBJ whole genome shotgun (WGS) entry which is preliminary data.</text>
</comment>
<feature type="domain" description="NADH:ubiquinone oxidoreductase 30kDa subunit" evidence="6">
    <location>
        <begin position="30"/>
        <end position="147"/>
    </location>
</feature>
<dbReference type="HAMAP" id="MF_01357">
    <property type="entry name" value="NDH1_NuoC"/>
    <property type="match status" value="1"/>
</dbReference>
<keyword evidence="3 4" id="KW-1278">Translocase</keyword>
<dbReference type="SUPFAM" id="SSF143243">
    <property type="entry name" value="Nqo5-like"/>
    <property type="match status" value="1"/>
</dbReference>
<dbReference type="EC" id="7.1.1.-" evidence="3"/>
<accession>A0ABT2EL05</accession>
<keyword evidence="3" id="KW-1003">Cell membrane</keyword>
<dbReference type="Proteomes" id="UP001204798">
    <property type="component" value="Unassembled WGS sequence"/>
</dbReference>
<evidence type="ECO:0000256" key="1">
    <source>
        <dbReference type="ARBA" id="ARBA00007569"/>
    </source>
</evidence>
<comment type="subunit">
    <text evidence="3">NDH-1 is composed of 14 different subunits. Subunits NuoB, C, D, E, F, and G constitute the peripheral sector of the complex.</text>
</comment>
<keyword evidence="3 4" id="KW-0520">NAD</keyword>
<dbReference type="PANTHER" id="PTHR10884:SF14">
    <property type="entry name" value="NADH DEHYDROGENASE [UBIQUINONE] IRON-SULFUR PROTEIN 3, MITOCHONDRIAL"/>
    <property type="match status" value="1"/>
</dbReference>
<organism evidence="7 8">
    <name type="scientific">Candidatus Fervidibacter sacchari</name>
    <dbReference type="NCBI Taxonomy" id="1448929"/>
    <lineage>
        <taxon>Bacteria</taxon>
        <taxon>Candidatus Fervidibacterota</taxon>
        <taxon>Candidatus Fervidibacter</taxon>
    </lineage>
</organism>
<keyword evidence="3" id="KW-0830">Ubiquinone</keyword>
<reference evidence="7 8" key="1">
    <citation type="submission" date="2022-08" db="EMBL/GenBank/DDBJ databases">
        <title>Bacterial and archaeal communities from various locations to study Microbial Dark Matter (Phase II).</title>
        <authorList>
            <person name="Stepanauskas R."/>
        </authorList>
    </citation>
    <scope>NUCLEOTIDE SEQUENCE [LARGE SCALE GENOMIC DNA]</scope>
    <source>
        <strain evidence="7 8">PD1</strain>
    </source>
</reference>
<comment type="similarity">
    <text evidence="1 3 4">Belongs to the complex I 30 kDa subunit family.</text>
</comment>
<dbReference type="PANTHER" id="PTHR10884">
    <property type="entry name" value="NADH DEHYDROGENASE UBIQUINONE IRON-SULFUR PROTEIN 3"/>
    <property type="match status" value="1"/>
</dbReference>
<dbReference type="EMBL" id="JANUCP010000002">
    <property type="protein sequence ID" value="MCS3918617.1"/>
    <property type="molecule type" value="Genomic_DNA"/>
</dbReference>
<dbReference type="Gene3D" id="3.30.460.80">
    <property type="entry name" value="NADH:ubiquinone oxidoreductase, 30kDa subunit"/>
    <property type="match status" value="1"/>
</dbReference>
<keyword evidence="8" id="KW-1185">Reference proteome</keyword>
<proteinExistence type="inferred from homology"/>
<keyword evidence="2 3" id="KW-0813">Transport</keyword>
<protein>
    <recommendedName>
        <fullName evidence="3">NADH-quinone oxidoreductase subunit C</fullName>
        <ecNumber evidence="3">7.1.1.-</ecNumber>
    </recommendedName>
    <alternativeName>
        <fullName evidence="3">NADH dehydrogenase I subunit C</fullName>
    </alternativeName>
    <alternativeName>
        <fullName evidence="3">NDH-1 subunit C</fullName>
    </alternativeName>
</protein>